<name>A0A8J5L9K7_ZINOF</name>
<dbReference type="AlphaFoldDB" id="A0A8J5L9K7"/>
<dbReference type="PANTHER" id="PTHR38398:SF1">
    <property type="entry name" value="EXPRESSED PROTEIN"/>
    <property type="match status" value="1"/>
</dbReference>
<evidence type="ECO:0000313" key="2">
    <source>
        <dbReference type="EMBL" id="KAG6510779.1"/>
    </source>
</evidence>
<accession>A0A8J5L9K7</accession>
<evidence type="ECO:0000313" key="3">
    <source>
        <dbReference type="Proteomes" id="UP000734854"/>
    </source>
</evidence>
<dbReference type="EMBL" id="JACMSC010000008">
    <property type="protein sequence ID" value="KAG6510779.1"/>
    <property type="molecule type" value="Genomic_DNA"/>
</dbReference>
<gene>
    <name evidence="2" type="ORF">ZIOFF_028815</name>
</gene>
<dbReference type="Proteomes" id="UP000734854">
    <property type="component" value="Unassembled WGS sequence"/>
</dbReference>
<comment type="caution">
    <text evidence="2">The sequence shown here is derived from an EMBL/GenBank/DDBJ whole genome shotgun (WGS) entry which is preliminary data.</text>
</comment>
<proteinExistence type="predicted"/>
<evidence type="ECO:0000256" key="1">
    <source>
        <dbReference type="SAM" id="MobiDB-lite"/>
    </source>
</evidence>
<organism evidence="2 3">
    <name type="scientific">Zingiber officinale</name>
    <name type="common">Ginger</name>
    <name type="synonym">Amomum zingiber</name>
    <dbReference type="NCBI Taxonomy" id="94328"/>
    <lineage>
        <taxon>Eukaryota</taxon>
        <taxon>Viridiplantae</taxon>
        <taxon>Streptophyta</taxon>
        <taxon>Embryophyta</taxon>
        <taxon>Tracheophyta</taxon>
        <taxon>Spermatophyta</taxon>
        <taxon>Magnoliopsida</taxon>
        <taxon>Liliopsida</taxon>
        <taxon>Zingiberales</taxon>
        <taxon>Zingiberaceae</taxon>
        <taxon>Zingiber</taxon>
    </lineage>
</organism>
<dbReference type="PANTHER" id="PTHR38398">
    <property type="entry name" value="EXPRESSED PROTEIN"/>
    <property type="match status" value="1"/>
</dbReference>
<sequence>MRASPFAAIQKPLNCELLPFPCTNLTLLPVLCCPTRPKMVSKLRRQESTRRRSKQQNQWSDEAVKRKEPVTVGKKEAAVRLHKVCKFKRSSFGEEEEATCSAILLLVCLVCDPSSM</sequence>
<feature type="region of interest" description="Disordered" evidence="1">
    <location>
        <begin position="42"/>
        <end position="66"/>
    </location>
</feature>
<reference evidence="2 3" key="1">
    <citation type="submission" date="2020-08" db="EMBL/GenBank/DDBJ databases">
        <title>Plant Genome Project.</title>
        <authorList>
            <person name="Zhang R.-G."/>
        </authorList>
    </citation>
    <scope>NUCLEOTIDE SEQUENCE [LARGE SCALE GENOMIC DNA]</scope>
    <source>
        <tissue evidence="2">Rhizome</tissue>
    </source>
</reference>
<protein>
    <submittedName>
        <fullName evidence="2">Uncharacterized protein</fullName>
    </submittedName>
</protein>
<keyword evidence="3" id="KW-1185">Reference proteome</keyword>